<name>A0ABP5E9F6_9PSEU</name>
<feature type="coiled-coil region" evidence="1">
    <location>
        <begin position="308"/>
        <end position="335"/>
    </location>
</feature>
<dbReference type="Proteomes" id="UP001501116">
    <property type="component" value="Unassembled WGS sequence"/>
</dbReference>
<dbReference type="RefSeq" id="WP_344431238.1">
    <property type="nucleotide sequence ID" value="NZ_BAAANN010000058.1"/>
</dbReference>
<dbReference type="EMBL" id="BAAANN010000058">
    <property type="protein sequence ID" value="GAA1991224.1"/>
    <property type="molecule type" value="Genomic_DNA"/>
</dbReference>
<sequence>MTTPHPWGPPARQAGRRSITTGSRAQGRTALSGLRTTEDFSQAGLSLPSRALILYLLVVLVDEQEKLTGAYLALLGRFSGRDGHWTHGLDLPTLRKRCGKFLGKSAERAPTWDKIEDLVRTWQAPGTAEATLADAAGVFCRVHGTTRPHSDYSGPIRVPVWADSRVVTVDMIRHALTQSRSDVPAPRGVEETPVAVPDPPAGEGGRSGGDPVARATIPAPAGPPPAECARPVPRPALAEPTELRGWRRLGEPYQAPTPPPAGPTGVPLVVTEDHVPDAGRFTGQLDVLPADEDPAKLRTVLHSTIAAFRTINYRLEQTEERYARIQEEVWEHRQQRWQRAADVRQLMNYSIVLLKRLHPNTPDEVIGELFQAETGFHVGFVMRKIDQSG</sequence>
<proteinExistence type="predicted"/>
<evidence type="ECO:0000313" key="3">
    <source>
        <dbReference type="EMBL" id="GAA1991224.1"/>
    </source>
</evidence>
<reference evidence="4" key="1">
    <citation type="journal article" date="2019" name="Int. J. Syst. Evol. Microbiol.">
        <title>The Global Catalogue of Microorganisms (GCM) 10K type strain sequencing project: providing services to taxonomists for standard genome sequencing and annotation.</title>
        <authorList>
            <consortium name="The Broad Institute Genomics Platform"/>
            <consortium name="The Broad Institute Genome Sequencing Center for Infectious Disease"/>
            <person name="Wu L."/>
            <person name="Ma J."/>
        </authorList>
    </citation>
    <scope>NUCLEOTIDE SEQUENCE [LARGE SCALE GENOMIC DNA]</scope>
    <source>
        <strain evidence="4">JCM 14545</strain>
    </source>
</reference>
<comment type="caution">
    <text evidence="3">The sequence shown here is derived from an EMBL/GenBank/DDBJ whole genome shotgun (WGS) entry which is preliminary data.</text>
</comment>
<accession>A0ABP5E9F6</accession>
<evidence type="ECO:0000313" key="4">
    <source>
        <dbReference type="Proteomes" id="UP001501116"/>
    </source>
</evidence>
<organism evidence="3 4">
    <name type="scientific">Amycolatopsis minnesotensis</name>
    <dbReference type="NCBI Taxonomy" id="337894"/>
    <lineage>
        <taxon>Bacteria</taxon>
        <taxon>Bacillati</taxon>
        <taxon>Actinomycetota</taxon>
        <taxon>Actinomycetes</taxon>
        <taxon>Pseudonocardiales</taxon>
        <taxon>Pseudonocardiaceae</taxon>
        <taxon>Amycolatopsis</taxon>
    </lineage>
</organism>
<gene>
    <name evidence="3" type="ORF">GCM10009754_82190</name>
</gene>
<protein>
    <submittedName>
        <fullName evidence="3">Uncharacterized protein</fullName>
    </submittedName>
</protein>
<keyword evidence="1" id="KW-0175">Coiled coil</keyword>
<keyword evidence="4" id="KW-1185">Reference proteome</keyword>
<evidence type="ECO:0000256" key="2">
    <source>
        <dbReference type="SAM" id="MobiDB-lite"/>
    </source>
</evidence>
<feature type="region of interest" description="Disordered" evidence="2">
    <location>
        <begin position="178"/>
        <end position="233"/>
    </location>
</feature>
<evidence type="ECO:0000256" key="1">
    <source>
        <dbReference type="SAM" id="Coils"/>
    </source>
</evidence>
<feature type="region of interest" description="Disordered" evidence="2">
    <location>
        <begin position="1"/>
        <end position="27"/>
    </location>
</feature>